<sequence>MIAAPHILTPTHDTQYNLSTVLITWDPPILFSEIGIPTGDPYDPYRFTLEEAQDITYEIEYTDNYQSTDTNWYTLKRRIPFTDTSYSWKVGKMIKSSSVRIRMRTKHLGDEIESDWSISEQFSINVFDLIAPAIINPVPNMLYADFILVILDETLTRNTYHQKVRYTLEYSSEKQSVIWTTIAVNLPVGQNIIRWNIESLPTSDDYILKLTAQNQSSCLEPPVSEPDQIARSYVYNISIQQSGLFIIDTLPPEAVLNISGNENVTNQINQVLNIFAEDETTEVKQIQIRECNATNDLSLGDLAGLGEAGEGERCPPLVLDGSIPFDRLISDTPIGNLSKIQWQLDATDSEGNPISAIKKLEALLSDVGGNNSLQENVQIFLSVFDAGTVTINDFLIRIEQRDKVVFGEGGERTISTAVFEVLYLGTSTGQLWVLEPFSRLIYSLAGAAGINKLHEFNGVIYIFSYDEETSIGKAYRHDVSEATELNVFTGTLTRVNASAEYNNFLYAGMENGELWRFDGSAFVLIQTFDSPISSLFGNNSYLYIGFRNSSVIDLYNGTSFTELEVE</sequence>
<protein>
    <submittedName>
        <fullName evidence="1">Uncharacterized protein</fullName>
    </submittedName>
</protein>
<reference evidence="1" key="1">
    <citation type="journal article" date="2015" name="Nature">
        <title>Complex archaea that bridge the gap between prokaryotes and eukaryotes.</title>
        <authorList>
            <person name="Spang A."/>
            <person name="Saw J.H."/>
            <person name="Jorgensen S.L."/>
            <person name="Zaremba-Niedzwiedzka K."/>
            <person name="Martijn J."/>
            <person name="Lind A.E."/>
            <person name="van Eijk R."/>
            <person name="Schleper C."/>
            <person name="Guy L."/>
            <person name="Ettema T.J."/>
        </authorList>
    </citation>
    <scope>NUCLEOTIDE SEQUENCE</scope>
</reference>
<dbReference type="InterPro" id="IPR011047">
    <property type="entry name" value="Quinoprotein_ADH-like_sf"/>
</dbReference>
<gene>
    <name evidence="1" type="ORF">LCGC14_0575900</name>
</gene>
<name>A0A0F9U440_9ZZZZ</name>
<proteinExistence type="predicted"/>
<evidence type="ECO:0000313" key="1">
    <source>
        <dbReference type="EMBL" id="KKN56076.1"/>
    </source>
</evidence>
<comment type="caution">
    <text evidence="1">The sequence shown here is derived from an EMBL/GenBank/DDBJ whole genome shotgun (WGS) entry which is preliminary data.</text>
</comment>
<dbReference type="EMBL" id="LAZR01000859">
    <property type="protein sequence ID" value="KKN56076.1"/>
    <property type="molecule type" value="Genomic_DNA"/>
</dbReference>
<dbReference type="AlphaFoldDB" id="A0A0F9U440"/>
<dbReference type="SUPFAM" id="SSF50998">
    <property type="entry name" value="Quinoprotein alcohol dehydrogenase-like"/>
    <property type="match status" value="1"/>
</dbReference>
<accession>A0A0F9U440</accession>
<organism evidence="1">
    <name type="scientific">marine sediment metagenome</name>
    <dbReference type="NCBI Taxonomy" id="412755"/>
    <lineage>
        <taxon>unclassified sequences</taxon>
        <taxon>metagenomes</taxon>
        <taxon>ecological metagenomes</taxon>
    </lineage>
</organism>